<organism evidence="1 2">
    <name type="scientific">Rathayibacter toxicus</name>
    <dbReference type="NCBI Taxonomy" id="145458"/>
    <lineage>
        <taxon>Bacteria</taxon>
        <taxon>Bacillati</taxon>
        <taxon>Actinomycetota</taxon>
        <taxon>Actinomycetes</taxon>
        <taxon>Micrococcales</taxon>
        <taxon>Microbacteriaceae</taxon>
        <taxon>Rathayibacter</taxon>
    </lineage>
</organism>
<evidence type="ECO:0000313" key="2">
    <source>
        <dbReference type="Proteomes" id="UP000052979"/>
    </source>
</evidence>
<protein>
    <submittedName>
        <fullName evidence="1">Uncharacterized protein</fullName>
    </submittedName>
</protein>
<keyword evidence="2" id="KW-1185">Reference proteome</keyword>
<proteinExistence type="predicted"/>
<sequence>MLQLIYKLEGRLDPHVIAEAKKDVKYGEYQVFLEDIISALSSADRPVPADILNKLVEESASWDLPDDICKDLRPE</sequence>
<accession>A0A0C5BEP8</accession>
<dbReference type="KEGG" id="rtc:APU90_09935"/>
<dbReference type="AlphaFoldDB" id="A0A0C5BEP8"/>
<reference evidence="1 2" key="1">
    <citation type="submission" date="2015-04" db="EMBL/GenBank/DDBJ databases">
        <title>Draft genome sequence of Rathayibacter toxicus strain FH-142 (AKA 70134 or CS 32), a Western Australian isolate.</title>
        <authorList>
            <consortium name="Consortium for Microbial Forensics and Genomics (microFORGE)"/>
            <person name="Knight B.M."/>
            <person name="Roberts D.P."/>
            <person name="Lin D."/>
            <person name="Hari K."/>
            <person name="Fletcher J."/>
            <person name="Melcher U."/>
            <person name="Blagden T."/>
            <person name="Luster D.G."/>
            <person name="Sechler A.J."/>
            <person name="Schneider W.L."/>
            <person name="Winegar R.A."/>
        </authorList>
    </citation>
    <scope>NUCLEOTIDE SEQUENCE [LARGE SCALE GENOMIC DNA]</scope>
    <source>
        <strain evidence="1 2">FH142</strain>
    </source>
</reference>
<dbReference type="EMBL" id="LBFI01000057">
    <property type="protein sequence ID" value="KKM44256.1"/>
    <property type="molecule type" value="Genomic_DNA"/>
</dbReference>
<evidence type="ECO:0000313" key="1">
    <source>
        <dbReference type="EMBL" id="KKM44256.1"/>
    </source>
</evidence>
<dbReference type="KEGG" id="rtx:TI83_07145"/>
<dbReference type="Proteomes" id="UP000052979">
    <property type="component" value="Unassembled WGS sequence"/>
</dbReference>
<comment type="caution">
    <text evidence="1">The sequence shown here is derived from an EMBL/GenBank/DDBJ whole genome shotgun (WGS) entry which is preliminary data.</text>
</comment>
<name>A0A0C5BEP8_9MICO</name>
<dbReference type="PATRIC" id="fig|145458.7.peg.1628"/>
<gene>
    <name evidence="1" type="ORF">VT73_10090</name>
</gene>